<evidence type="ECO:0000313" key="3">
    <source>
        <dbReference type="RefSeq" id="XP_039126194.1"/>
    </source>
</evidence>
<dbReference type="RefSeq" id="XP_039126194.1">
    <property type="nucleotide sequence ID" value="XM_039270260.1"/>
</dbReference>
<keyword evidence="2" id="KW-1185">Reference proteome</keyword>
<dbReference type="PANTHER" id="PTHR33144">
    <property type="entry name" value="OS10G0409366 PROTEIN-RELATED"/>
    <property type="match status" value="1"/>
</dbReference>
<evidence type="ECO:0000256" key="1">
    <source>
        <dbReference type="SAM" id="MobiDB-lite"/>
    </source>
</evidence>
<proteinExistence type="predicted"/>
<reference evidence="3" key="1">
    <citation type="submission" date="2025-08" db="UniProtKB">
        <authorList>
            <consortium name="RefSeq"/>
        </authorList>
    </citation>
    <scope>IDENTIFICATION</scope>
</reference>
<sequence>MARGSKSLKIMELLEAHTSSHHESTGQENDASTQEKQSRHRGKTVMANVWTSMEKFIIKVDKYGVPCTKDRCHTKFFPWCACKEWRSMSQLTFLIGDMKIFTPYKAKCLKLLMTKFDFPHTQETVTWILQNLNKRWRDWKGDLKAEFYIPKEKERVLVEPPSTVLEEQWPGLVRQWYNPRNEELAEINKRNAKKQNNAHTCGRKSFARIRKEIENETGKEPDRLTMWDATHKKKDGSYVNEEFRKKLEAAHDLQVSYTSSSANF</sequence>
<protein>
    <submittedName>
        <fullName evidence="3">Uncharacterized protein LOC120262184</fullName>
    </submittedName>
</protein>
<dbReference type="Pfam" id="PF03004">
    <property type="entry name" value="Transposase_24"/>
    <property type="match status" value="1"/>
</dbReference>
<dbReference type="PANTHER" id="PTHR33144:SF45">
    <property type="entry name" value="TRANSPOSASE TNP1_EN_SPM-LIKE DOMAIN-CONTAINING PROTEIN"/>
    <property type="match status" value="1"/>
</dbReference>
<dbReference type="GeneID" id="120262184"/>
<dbReference type="Proteomes" id="UP001515500">
    <property type="component" value="Chromosome 5"/>
</dbReference>
<name>A0AB40BHU8_DIOCR</name>
<feature type="compositionally biased region" description="Polar residues" evidence="1">
    <location>
        <begin position="26"/>
        <end position="35"/>
    </location>
</feature>
<dbReference type="AlphaFoldDB" id="A0AB40BHU8"/>
<accession>A0AB40BHU8</accession>
<dbReference type="InterPro" id="IPR004252">
    <property type="entry name" value="Probable_transposase_24"/>
</dbReference>
<evidence type="ECO:0000313" key="2">
    <source>
        <dbReference type="Proteomes" id="UP001515500"/>
    </source>
</evidence>
<feature type="region of interest" description="Disordered" evidence="1">
    <location>
        <begin position="18"/>
        <end position="43"/>
    </location>
</feature>
<organism evidence="2 3">
    <name type="scientific">Dioscorea cayennensis subsp. rotundata</name>
    <name type="common">White Guinea yam</name>
    <name type="synonym">Dioscorea rotundata</name>
    <dbReference type="NCBI Taxonomy" id="55577"/>
    <lineage>
        <taxon>Eukaryota</taxon>
        <taxon>Viridiplantae</taxon>
        <taxon>Streptophyta</taxon>
        <taxon>Embryophyta</taxon>
        <taxon>Tracheophyta</taxon>
        <taxon>Spermatophyta</taxon>
        <taxon>Magnoliopsida</taxon>
        <taxon>Liliopsida</taxon>
        <taxon>Dioscoreales</taxon>
        <taxon>Dioscoreaceae</taxon>
        <taxon>Dioscorea</taxon>
    </lineage>
</organism>
<gene>
    <name evidence="3" type="primary">LOC120262184</name>
</gene>